<evidence type="ECO:0000313" key="2">
    <source>
        <dbReference type="EMBL" id="AJD41931.1"/>
    </source>
</evidence>
<dbReference type="Proteomes" id="UP000031368">
    <property type="component" value="Chromosome"/>
</dbReference>
<dbReference type="EMBL" id="CP006877">
    <property type="protein sequence ID" value="AJD41931.1"/>
    <property type="molecule type" value="Genomic_DNA"/>
</dbReference>
<dbReference type="HOGENOM" id="CLU_2510353_0_0_5"/>
<dbReference type="AlphaFoldDB" id="A0A0B4X474"/>
<accession>A0A0B4X474</accession>
<feature type="region of interest" description="Disordered" evidence="1">
    <location>
        <begin position="58"/>
        <end position="85"/>
    </location>
</feature>
<dbReference type="RefSeq" id="WP_223844032.1">
    <property type="nucleotide sequence ID" value="NZ_CP006877.1"/>
</dbReference>
<keyword evidence="3" id="KW-1185">Reference proteome</keyword>
<evidence type="ECO:0000256" key="1">
    <source>
        <dbReference type="SAM" id="MobiDB-lite"/>
    </source>
</evidence>
<reference evidence="2 3" key="1">
    <citation type="submission" date="2013-11" db="EMBL/GenBank/DDBJ databases">
        <title>Complete genome sequence of Rhizobium gallicum bv. gallicum R602.</title>
        <authorList>
            <person name="Bustos P."/>
            <person name="Santamaria R.I."/>
            <person name="Lozano L."/>
            <person name="Acosta J.L."/>
            <person name="Ormeno-Orrillo E."/>
            <person name="Rogel M.A."/>
            <person name="Romero D."/>
            <person name="Cevallos M.A."/>
            <person name="Martinez-Romero E."/>
            <person name="Gonzalez V."/>
        </authorList>
    </citation>
    <scope>NUCLEOTIDE SEQUENCE [LARGE SCALE GENOMIC DNA]</scope>
    <source>
        <strain evidence="2 3">R602</strain>
    </source>
</reference>
<sequence length="85" mass="8965">MSALGDCFGTRSSGARLDWEFESDGETLVISPSGPLVANVIEMEVVLCSPGSSALRGRAHSNHCTGRTRADLPILQESPNSPNHA</sequence>
<gene>
    <name evidence="2" type="ORF">RGR602_CH02609</name>
</gene>
<evidence type="ECO:0000313" key="3">
    <source>
        <dbReference type="Proteomes" id="UP000031368"/>
    </source>
</evidence>
<organism evidence="2 3">
    <name type="scientific">Rhizobium gallicum bv. gallicum R602sp</name>
    <dbReference type="NCBI Taxonomy" id="1041138"/>
    <lineage>
        <taxon>Bacteria</taxon>
        <taxon>Pseudomonadati</taxon>
        <taxon>Pseudomonadota</taxon>
        <taxon>Alphaproteobacteria</taxon>
        <taxon>Hyphomicrobiales</taxon>
        <taxon>Rhizobiaceae</taxon>
        <taxon>Rhizobium/Agrobacterium group</taxon>
        <taxon>Rhizobium</taxon>
    </lineage>
</organism>
<protein>
    <submittedName>
        <fullName evidence="2">LysR family transcriptional regulator domain-containing protein</fullName>
    </submittedName>
</protein>
<name>A0A0B4X474_9HYPH</name>
<proteinExistence type="predicted"/>
<dbReference type="KEGG" id="rga:RGR602_CH02609"/>